<dbReference type="AlphaFoldDB" id="A0A6B8MKP6"/>
<feature type="transmembrane region" description="Helical" evidence="1">
    <location>
        <begin position="157"/>
        <end position="174"/>
    </location>
</feature>
<keyword evidence="1" id="KW-0812">Transmembrane</keyword>
<name>A0A6B8MKP6_KLEOX</name>
<feature type="transmembrane region" description="Helical" evidence="1">
    <location>
        <begin position="12"/>
        <end position="34"/>
    </location>
</feature>
<dbReference type="InterPro" id="IPR021354">
    <property type="entry name" value="DUF2975"/>
</dbReference>
<keyword evidence="1" id="KW-1133">Transmembrane helix</keyword>
<accession>A0A6B8MKP6</accession>
<sequence length="187" mass="21060">MTTDALAQFCQKMVSITMLLMVAIIMMNTVVLFFPSWSLSNERLGIDISLSNRLLSTLDISLEGLPWWQAAGAGLISFLVLIPLCYSLFHLRALFCTYARRDYFSASAARHMHKIGISLGFWVVMTIAADPLLSYWLTMLKPDGEREILFGFELQSVAWLFIAACVVAVARILEKATLINEENKLFL</sequence>
<feature type="transmembrane region" description="Helical" evidence="1">
    <location>
        <begin position="67"/>
        <end position="95"/>
    </location>
</feature>
<dbReference type="OrthoDB" id="9014936at2"/>
<organism evidence="2 3">
    <name type="scientific">Klebsiella oxytoca</name>
    <dbReference type="NCBI Taxonomy" id="571"/>
    <lineage>
        <taxon>Bacteria</taxon>
        <taxon>Pseudomonadati</taxon>
        <taxon>Pseudomonadota</taxon>
        <taxon>Gammaproteobacteria</taxon>
        <taxon>Enterobacterales</taxon>
        <taxon>Enterobacteriaceae</taxon>
        <taxon>Klebsiella/Raoultella group</taxon>
        <taxon>Klebsiella</taxon>
    </lineage>
</organism>
<evidence type="ECO:0000313" key="3">
    <source>
        <dbReference type="Proteomes" id="UP000427108"/>
    </source>
</evidence>
<dbReference type="RefSeq" id="WP_154680583.1">
    <property type="nucleotide sequence ID" value="NZ_CP046115.1"/>
</dbReference>
<proteinExistence type="predicted"/>
<reference evidence="2 3" key="1">
    <citation type="submission" date="2019-11" db="EMBL/GenBank/DDBJ databases">
        <title>Isolation and Application of One Kind of P-Hydroxybenzoic Acid Degrading Bacterium in Mitigating Cropping Obstacle of Cucumber.</title>
        <authorList>
            <person name="Wu F."/>
            <person name="An Y."/>
        </authorList>
    </citation>
    <scope>NUCLEOTIDE SEQUENCE [LARGE SCALE GENOMIC DNA]</scope>
    <source>
        <strain evidence="2 3">P620</strain>
    </source>
</reference>
<evidence type="ECO:0000256" key="1">
    <source>
        <dbReference type="SAM" id="Phobius"/>
    </source>
</evidence>
<protein>
    <submittedName>
        <fullName evidence="2">DUF2975 domain-containing protein</fullName>
    </submittedName>
</protein>
<dbReference type="EMBL" id="CP046115">
    <property type="protein sequence ID" value="QGN38165.1"/>
    <property type="molecule type" value="Genomic_DNA"/>
</dbReference>
<keyword evidence="1" id="KW-0472">Membrane</keyword>
<evidence type="ECO:0000313" key="2">
    <source>
        <dbReference type="EMBL" id="QGN38165.1"/>
    </source>
</evidence>
<dbReference type="Pfam" id="PF11188">
    <property type="entry name" value="DUF2975"/>
    <property type="match status" value="1"/>
</dbReference>
<gene>
    <name evidence="2" type="ORF">GJ746_13015</name>
</gene>
<feature type="transmembrane region" description="Helical" evidence="1">
    <location>
        <begin position="115"/>
        <end position="137"/>
    </location>
</feature>
<dbReference type="Proteomes" id="UP000427108">
    <property type="component" value="Chromosome"/>
</dbReference>